<keyword evidence="3" id="KW-0597">Phosphoprotein</keyword>
<organism evidence="22 23">
    <name type="scientific">Papaver nudicaule</name>
    <name type="common">Iceland poppy</name>
    <dbReference type="NCBI Taxonomy" id="74823"/>
    <lineage>
        <taxon>Eukaryota</taxon>
        <taxon>Viridiplantae</taxon>
        <taxon>Streptophyta</taxon>
        <taxon>Embryophyta</taxon>
        <taxon>Tracheophyta</taxon>
        <taxon>Spermatophyta</taxon>
        <taxon>Magnoliopsida</taxon>
        <taxon>Ranunculales</taxon>
        <taxon>Papaveraceae</taxon>
        <taxon>Papaveroideae</taxon>
        <taxon>Papaver</taxon>
    </lineage>
</organism>
<name>A0AA41S209_PAPNU</name>
<dbReference type="InterPro" id="IPR000719">
    <property type="entry name" value="Prot_kinase_dom"/>
</dbReference>
<comment type="catalytic activity">
    <reaction evidence="15">
        <text>L-seryl-[protein] + ATP = O-phospho-L-seryl-[protein] + ADP + H(+)</text>
        <dbReference type="Rhea" id="RHEA:17989"/>
        <dbReference type="Rhea" id="RHEA-COMP:9863"/>
        <dbReference type="Rhea" id="RHEA-COMP:11604"/>
        <dbReference type="ChEBI" id="CHEBI:15378"/>
        <dbReference type="ChEBI" id="CHEBI:29999"/>
        <dbReference type="ChEBI" id="CHEBI:30616"/>
        <dbReference type="ChEBI" id="CHEBI:83421"/>
        <dbReference type="ChEBI" id="CHEBI:456216"/>
    </reaction>
</comment>
<dbReference type="Gene3D" id="3.30.430.20">
    <property type="entry name" value="Gnk2 domain, C-X8-C-X2-C motif"/>
    <property type="match status" value="2"/>
</dbReference>
<dbReference type="SMART" id="SM00220">
    <property type="entry name" value="S_TKc"/>
    <property type="match status" value="1"/>
</dbReference>
<proteinExistence type="predicted"/>
<keyword evidence="5 18" id="KW-0812">Transmembrane</keyword>
<keyword evidence="6 19" id="KW-0732">Signal</keyword>
<dbReference type="PROSITE" id="PS00108">
    <property type="entry name" value="PROTEIN_KINASE_ST"/>
    <property type="match status" value="1"/>
</dbReference>
<keyword evidence="13" id="KW-0675">Receptor</keyword>
<keyword evidence="11 18" id="KW-1133">Transmembrane helix</keyword>
<dbReference type="SUPFAM" id="SSF56112">
    <property type="entry name" value="Protein kinase-like (PK-like)"/>
    <property type="match status" value="1"/>
</dbReference>
<evidence type="ECO:0000256" key="11">
    <source>
        <dbReference type="ARBA" id="ARBA00022989"/>
    </source>
</evidence>
<evidence type="ECO:0000256" key="17">
    <source>
        <dbReference type="SAM" id="MobiDB-lite"/>
    </source>
</evidence>
<feature type="chain" id="PRO_5041449723" description="Cysteine-rich receptor-like protein kinase 42" evidence="19">
    <location>
        <begin position="29"/>
        <end position="686"/>
    </location>
</feature>
<protein>
    <recommendedName>
        <fullName evidence="24">Cysteine-rich receptor-like protein kinase 42</fullName>
    </recommendedName>
</protein>
<dbReference type="Proteomes" id="UP001177140">
    <property type="component" value="Unassembled WGS sequence"/>
</dbReference>
<evidence type="ECO:0000259" key="21">
    <source>
        <dbReference type="PROSITE" id="PS51473"/>
    </source>
</evidence>
<evidence type="ECO:0000256" key="12">
    <source>
        <dbReference type="ARBA" id="ARBA00023136"/>
    </source>
</evidence>
<evidence type="ECO:0000256" key="13">
    <source>
        <dbReference type="ARBA" id="ARBA00023170"/>
    </source>
</evidence>
<evidence type="ECO:0000256" key="4">
    <source>
        <dbReference type="ARBA" id="ARBA00022679"/>
    </source>
</evidence>
<keyword evidence="4" id="KW-0808">Transferase</keyword>
<dbReference type="AlphaFoldDB" id="A0AA41S209"/>
<dbReference type="GO" id="GO:0004674">
    <property type="term" value="F:protein serine/threonine kinase activity"/>
    <property type="evidence" value="ECO:0007669"/>
    <property type="project" value="UniProtKB-KW"/>
</dbReference>
<dbReference type="CDD" id="cd14066">
    <property type="entry name" value="STKc_IRAK"/>
    <property type="match status" value="1"/>
</dbReference>
<dbReference type="Gene3D" id="1.10.510.10">
    <property type="entry name" value="Transferase(Phosphotransferase) domain 1"/>
    <property type="match status" value="1"/>
</dbReference>
<dbReference type="InterPro" id="IPR008271">
    <property type="entry name" value="Ser/Thr_kinase_AS"/>
</dbReference>
<evidence type="ECO:0000256" key="18">
    <source>
        <dbReference type="SAM" id="Phobius"/>
    </source>
</evidence>
<dbReference type="Gene3D" id="3.30.200.20">
    <property type="entry name" value="Phosphorylase Kinase, domain 1"/>
    <property type="match status" value="1"/>
</dbReference>
<evidence type="ECO:0008006" key="24">
    <source>
        <dbReference type="Google" id="ProtNLM"/>
    </source>
</evidence>
<dbReference type="GO" id="GO:0005524">
    <property type="term" value="F:ATP binding"/>
    <property type="evidence" value="ECO:0007669"/>
    <property type="project" value="UniProtKB-KW"/>
</dbReference>
<keyword evidence="14" id="KW-0325">Glycoprotein</keyword>
<evidence type="ECO:0000256" key="7">
    <source>
        <dbReference type="ARBA" id="ARBA00022737"/>
    </source>
</evidence>
<evidence type="ECO:0000256" key="19">
    <source>
        <dbReference type="SAM" id="SignalP"/>
    </source>
</evidence>
<feature type="domain" description="Protein kinase" evidence="20">
    <location>
        <begin position="342"/>
        <end position="620"/>
    </location>
</feature>
<comment type="catalytic activity">
    <reaction evidence="16">
        <text>L-threonyl-[protein] + ATP = O-phospho-L-threonyl-[protein] + ADP + H(+)</text>
        <dbReference type="Rhea" id="RHEA:46608"/>
        <dbReference type="Rhea" id="RHEA-COMP:11060"/>
        <dbReference type="Rhea" id="RHEA-COMP:11605"/>
        <dbReference type="ChEBI" id="CHEBI:15378"/>
        <dbReference type="ChEBI" id="CHEBI:30013"/>
        <dbReference type="ChEBI" id="CHEBI:30616"/>
        <dbReference type="ChEBI" id="CHEBI:61977"/>
        <dbReference type="ChEBI" id="CHEBI:456216"/>
    </reaction>
</comment>
<evidence type="ECO:0000259" key="20">
    <source>
        <dbReference type="PROSITE" id="PS50011"/>
    </source>
</evidence>
<dbReference type="InterPro" id="IPR052059">
    <property type="entry name" value="CR_Ser/Thr_kinase"/>
</dbReference>
<feature type="domain" description="Gnk2-homologous" evidence="21">
    <location>
        <begin position="143"/>
        <end position="246"/>
    </location>
</feature>
<evidence type="ECO:0000256" key="9">
    <source>
        <dbReference type="ARBA" id="ARBA00022777"/>
    </source>
</evidence>
<sequence>MSNFALSSNTHHVLLIISFSLFISISYSDPRIQDAYVNCSSTKYPPTSTNTLIKTFTSVMDELLEQVTDKNWGSYHSPPIYALANCMEDLSNSECLLCFATCETKLPGCIPSVSGRVYLDGCFFRFDNYSFFGEAVDKRHDKVVCGKPFPSKANEGFSKLEFTQRVNEVTHKVTRIAIENKGFGVSDIRCGNATVYSMAQCWKPLSNRSCRECLDEAAQGIRKCTPSIEGRSLNAGCYLRYSTTKFYSTHPNKMNDADKMIDAGKMNDAEKINDRTKTGVAIAIALTALAFCLLCLFGTCTGYKRLVTWRKEPKDLGRLSSAVSNSHLNFKYETLEKATEFFDPSSKLGQGGAGSVFKGTLPDGRIVAVKRLVFNTRQWVDEFFNEVNLISGVRHKNLVQLLGCSIEGPESLLVYEYVANKSLDQVIFDKNETQTLTWQQRFDIVVGTAEGLAYLHGGTQTRIIHRDIKCSNILLDENLTPKIADFGLVRRFAAADDTHVSTGIAGTLGYMAPEYLVRGQLTEKADVYSFGVLVLEIICGKKNSVFLQESGSILQKVYKHYKANTLIHSVDPSLKGNFPEKEASDVLQVGLLCTQASIALRPSMSDVVKMLTDKDFHVPLPKQPPFLNASVMDPDASSMSFGMSRLSSRSSILSNSTSFKSSSSSSAFSLHDSASTETSKWRWRRN</sequence>
<evidence type="ECO:0000313" key="23">
    <source>
        <dbReference type="Proteomes" id="UP001177140"/>
    </source>
</evidence>
<evidence type="ECO:0000256" key="8">
    <source>
        <dbReference type="ARBA" id="ARBA00022741"/>
    </source>
</evidence>
<dbReference type="Pfam" id="PF01657">
    <property type="entry name" value="Stress-antifung"/>
    <property type="match status" value="2"/>
</dbReference>
<keyword evidence="10" id="KW-0067">ATP-binding</keyword>
<accession>A0AA41S209</accession>
<feature type="domain" description="Gnk2-homologous" evidence="21">
    <location>
        <begin position="32"/>
        <end position="131"/>
    </location>
</feature>
<keyword evidence="2" id="KW-0723">Serine/threonine-protein kinase</keyword>
<dbReference type="PANTHER" id="PTHR47973">
    <property type="entry name" value="CYSTEINE-RICH RECEPTOR-LIKE PROTEIN KINASE 3"/>
    <property type="match status" value="1"/>
</dbReference>
<evidence type="ECO:0000256" key="5">
    <source>
        <dbReference type="ARBA" id="ARBA00022692"/>
    </source>
</evidence>
<feature type="compositionally biased region" description="Low complexity" evidence="17">
    <location>
        <begin position="659"/>
        <end position="675"/>
    </location>
</feature>
<evidence type="ECO:0000256" key="6">
    <source>
        <dbReference type="ARBA" id="ARBA00022729"/>
    </source>
</evidence>
<dbReference type="Pfam" id="PF07714">
    <property type="entry name" value="PK_Tyr_Ser-Thr"/>
    <property type="match status" value="1"/>
</dbReference>
<keyword evidence="8" id="KW-0547">Nucleotide-binding</keyword>
<reference evidence="22" key="1">
    <citation type="submission" date="2022-03" db="EMBL/GenBank/DDBJ databases">
        <title>A functionally conserved STORR gene fusion in Papaver species that diverged 16.8 million years ago.</title>
        <authorList>
            <person name="Catania T."/>
        </authorList>
    </citation>
    <scope>NUCLEOTIDE SEQUENCE</scope>
    <source>
        <strain evidence="22">S-191538</strain>
    </source>
</reference>
<evidence type="ECO:0000256" key="14">
    <source>
        <dbReference type="ARBA" id="ARBA00023180"/>
    </source>
</evidence>
<keyword evidence="12 18" id="KW-0472">Membrane</keyword>
<evidence type="ECO:0000256" key="3">
    <source>
        <dbReference type="ARBA" id="ARBA00022553"/>
    </source>
</evidence>
<comment type="caution">
    <text evidence="22">The sequence shown here is derived from an EMBL/GenBank/DDBJ whole genome shotgun (WGS) entry which is preliminary data.</text>
</comment>
<evidence type="ECO:0000256" key="1">
    <source>
        <dbReference type="ARBA" id="ARBA00004167"/>
    </source>
</evidence>
<dbReference type="EMBL" id="JAJJMA010051969">
    <property type="protein sequence ID" value="MCL7026048.1"/>
    <property type="molecule type" value="Genomic_DNA"/>
</dbReference>
<feature type="region of interest" description="Disordered" evidence="17">
    <location>
        <begin position="659"/>
        <end position="686"/>
    </location>
</feature>
<keyword evidence="7" id="KW-0677">Repeat</keyword>
<evidence type="ECO:0000256" key="15">
    <source>
        <dbReference type="ARBA" id="ARBA00047558"/>
    </source>
</evidence>
<feature type="signal peptide" evidence="19">
    <location>
        <begin position="1"/>
        <end position="28"/>
    </location>
</feature>
<evidence type="ECO:0000256" key="2">
    <source>
        <dbReference type="ARBA" id="ARBA00022527"/>
    </source>
</evidence>
<evidence type="ECO:0000313" key="22">
    <source>
        <dbReference type="EMBL" id="MCL7026048.1"/>
    </source>
</evidence>
<gene>
    <name evidence="22" type="ORF">MKW94_026082</name>
</gene>
<feature type="transmembrane region" description="Helical" evidence="18">
    <location>
        <begin position="280"/>
        <end position="303"/>
    </location>
</feature>
<comment type="subcellular location">
    <subcellularLocation>
        <location evidence="1">Membrane</location>
        <topology evidence="1">Single-pass membrane protein</topology>
    </subcellularLocation>
</comment>
<evidence type="ECO:0000256" key="10">
    <source>
        <dbReference type="ARBA" id="ARBA00022840"/>
    </source>
</evidence>
<keyword evidence="23" id="KW-1185">Reference proteome</keyword>
<dbReference type="InterPro" id="IPR002902">
    <property type="entry name" value="GNK2"/>
</dbReference>
<dbReference type="FunFam" id="3.30.200.20:FF:000177">
    <property type="entry name" value="Cysteine-rich receptor-like protein kinase 2"/>
    <property type="match status" value="1"/>
</dbReference>
<dbReference type="FunFam" id="1.10.510.10:FF:000336">
    <property type="entry name" value="Cysteine-rich receptor-like protein kinase 2"/>
    <property type="match status" value="1"/>
</dbReference>
<dbReference type="PROSITE" id="PS50011">
    <property type="entry name" value="PROTEIN_KINASE_DOM"/>
    <property type="match status" value="1"/>
</dbReference>
<dbReference type="PROSITE" id="PS51473">
    <property type="entry name" value="GNK2"/>
    <property type="match status" value="2"/>
</dbReference>
<dbReference type="InterPro" id="IPR011009">
    <property type="entry name" value="Kinase-like_dom_sf"/>
</dbReference>
<evidence type="ECO:0000256" key="16">
    <source>
        <dbReference type="ARBA" id="ARBA00047951"/>
    </source>
</evidence>
<dbReference type="InterPro" id="IPR038408">
    <property type="entry name" value="GNK2_sf"/>
</dbReference>
<dbReference type="InterPro" id="IPR001245">
    <property type="entry name" value="Ser-Thr/Tyr_kinase_cat_dom"/>
</dbReference>
<dbReference type="GO" id="GO:0016020">
    <property type="term" value="C:membrane"/>
    <property type="evidence" value="ECO:0007669"/>
    <property type="project" value="UniProtKB-SubCell"/>
</dbReference>
<dbReference type="FunFam" id="3.30.430.20:FF:000015">
    <property type="entry name" value="Cysteine-rich receptor-like protein kinase 3"/>
    <property type="match status" value="1"/>
</dbReference>
<keyword evidence="9" id="KW-0418">Kinase</keyword>
<dbReference type="CDD" id="cd23509">
    <property type="entry name" value="Gnk2-like"/>
    <property type="match status" value="2"/>
</dbReference>